<evidence type="ECO:0000313" key="3">
    <source>
        <dbReference type="EMBL" id="KAF5370770.1"/>
    </source>
</evidence>
<feature type="region of interest" description="Disordered" evidence="2">
    <location>
        <begin position="136"/>
        <end position="156"/>
    </location>
</feature>
<sequence>MTPEILGPGNDTKKLASKRPDDSHRIHATQKRTDDLEKAYNDGKKSLQSEIERLRLELARSQKSTTELNDRLEKLKKQNAAQEHRIEELKRNALSDKAEIKDLGVKLRLSEHQRSQVTAKHGDLAELKKAMSSLEARRRDELKEKERATGELEKTLGAEKKKKELVEGQLRDMKAKSEAEVANVKKTIDSLKAELVQTLEKLTWTEEEAGRVRQQVMEREKMLAQVATEHGRLFTTSVSKSVHERLVYKHSALQIQTNRLARKLSNTEGQVSELVHLIRQGKEERDALRGALRSAEDELSFYSSVIKDNQDHSSSVDPISSLHNAFIDTIHDAYDFEVQHKSLVLQCTIQQATLHQDEREEMLSAFTMAEEELKEVTAARDNLEVQTQEARHQCDITQELLQATTLTANGLKASSEVLKSQVAELTSKLEEERVSHGAAMKKEKDSVQRLTATVQKARMAEEGLRSEIDELTTDLMKAAQFEEAYYCLSEEVESLLARNTLAEDEAHRLSQFNAEILGHHNPAQRIMYVERIRNELADTKQKLTASTRSLEAVTDLNNELQQELDTYKSVMVPPENKPKTNMTRVTRPPLLNLNQGSS</sequence>
<dbReference type="AlphaFoldDB" id="A0A8H5GTW5"/>
<feature type="compositionally biased region" description="Basic and acidic residues" evidence="2">
    <location>
        <begin position="11"/>
        <end position="41"/>
    </location>
</feature>
<accession>A0A8H5GTW5</accession>
<keyword evidence="1" id="KW-0175">Coiled coil</keyword>
<feature type="region of interest" description="Disordered" evidence="2">
    <location>
        <begin position="573"/>
        <end position="598"/>
    </location>
</feature>
<feature type="coiled-coil region" evidence="1">
    <location>
        <begin position="529"/>
        <end position="570"/>
    </location>
</feature>
<protein>
    <submittedName>
        <fullName evidence="3">Uncharacterized protein</fullName>
    </submittedName>
</protein>
<name>A0A8H5GTW5_9AGAR</name>
<feature type="coiled-coil region" evidence="1">
    <location>
        <begin position="366"/>
        <end position="393"/>
    </location>
</feature>
<organism evidence="3 4">
    <name type="scientific">Tetrapyrgos nigripes</name>
    <dbReference type="NCBI Taxonomy" id="182062"/>
    <lineage>
        <taxon>Eukaryota</taxon>
        <taxon>Fungi</taxon>
        <taxon>Dikarya</taxon>
        <taxon>Basidiomycota</taxon>
        <taxon>Agaricomycotina</taxon>
        <taxon>Agaricomycetes</taxon>
        <taxon>Agaricomycetidae</taxon>
        <taxon>Agaricales</taxon>
        <taxon>Marasmiineae</taxon>
        <taxon>Marasmiaceae</taxon>
        <taxon>Tetrapyrgos</taxon>
    </lineage>
</organism>
<dbReference type="OrthoDB" id="419631at2759"/>
<reference evidence="3 4" key="1">
    <citation type="journal article" date="2020" name="ISME J.">
        <title>Uncovering the hidden diversity of litter-decomposition mechanisms in mushroom-forming fungi.</title>
        <authorList>
            <person name="Floudas D."/>
            <person name="Bentzer J."/>
            <person name="Ahren D."/>
            <person name="Johansson T."/>
            <person name="Persson P."/>
            <person name="Tunlid A."/>
        </authorList>
    </citation>
    <scope>NUCLEOTIDE SEQUENCE [LARGE SCALE GENOMIC DNA]</scope>
    <source>
        <strain evidence="3 4">CBS 291.85</strain>
    </source>
</reference>
<dbReference type="EMBL" id="JAACJM010000010">
    <property type="protein sequence ID" value="KAF5370770.1"/>
    <property type="molecule type" value="Genomic_DNA"/>
</dbReference>
<keyword evidence="4" id="KW-1185">Reference proteome</keyword>
<dbReference type="Proteomes" id="UP000559256">
    <property type="component" value="Unassembled WGS sequence"/>
</dbReference>
<gene>
    <name evidence="3" type="ORF">D9758_001834</name>
</gene>
<proteinExistence type="predicted"/>
<evidence type="ECO:0000256" key="1">
    <source>
        <dbReference type="SAM" id="Coils"/>
    </source>
</evidence>
<evidence type="ECO:0000313" key="4">
    <source>
        <dbReference type="Proteomes" id="UP000559256"/>
    </source>
</evidence>
<feature type="region of interest" description="Disordered" evidence="2">
    <location>
        <begin position="1"/>
        <end position="41"/>
    </location>
</feature>
<comment type="caution">
    <text evidence="3">The sequence shown here is derived from an EMBL/GenBank/DDBJ whole genome shotgun (WGS) entry which is preliminary data.</text>
</comment>
<evidence type="ECO:0000256" key="2">
    <source>
        <dbReference type="SAM" id="MobiDB-lite"/>
    </source>
</evidence>